<dbReference type="InterPro" id="IPR032623">
    <property type="entry name" value="FecR_N"/>
</dbReference>
<dbReference type="AlphaFoldDB" id="A0A4Y3WCN0"/>
<proteinExistence type="predicted"/>
<keyword evidence="1" id="KW-1133">Transmembrane helix</keyword>
<dbReference type="OrthoDB" id="9798846at2"/>
<dbReference type="Pfam" id="PF16220">
    <property type="entry name" value="DUF4880"/>
    <property type="match status" value="1"/>
</dbReference>
<comment type="caution">
    <text evidence="4">The sequence shown here is derived from an EMBL/GenBank/DDBJ whole genome shotgun (WGS) entry which is preliminary data.</text>
</comment>
<dbReference type="Gene3D" id="3.55.50.30">
    <property type="match status" value="1"/>
</dbReference>
<dbReference type="PANTHER" id="PTHR30273">
    <property type="entry name" value="PERIPLASMIC SIGNAL SENSOR AND SIGMA FACTOR ACTIVATOR FECR-RELATED"/>
    <property type="match status" value="1"/>
</dbReference>
<keyword evidence="1" id="KW-0812">Transmembrane</keyword>
<dbReference type="GO" id="GO:0016989">
    <property type="term" value="F:sigma factor antagonist activity"/>
    <property type="evidence" value="ECO:0007669"/>
    <property type="project" value="TreeGrafter"/>
</dbReference>
<evidence type="ECO:0000259" key="3">
    <source>
        <dbReference type="Pfam" id="PF16220"/>
    </source>
</evidence>
<dbReference type="InterPro" id="IPR006860">
    <property type="entry name" value="FecR"/>
</dbReference>
<dbReference type="InterPro" id="IPR012373">
    <property type="entry name" value="Ferrdict_sens_TM"/>
</dbReference>
<keyword evidence="1" id="KW-0472">Membrane</keyword>
<name>A0A4Y3WCN0_NITWI</name>
<feature type="domain" description="FecR protein" evidence="2">
    <location>
        <begin position="131"/>
        <end position="223"/>
    </location>
</feature>
<dbReference type="Gene3D" id="2.60.120.1440">
    <property type="match status" value="1"/>
</dbReference>
<dbReference type="Proteomes" id="UP000318825">
    <property type="component" value="Unassembled WGS sequence"/>
</dbReference>
<evidence type="ECO:0000259" key="2">
    <source>
        <dbReference type="Pfam" id="PF04773"/>
    </source>
</evidence>
<evidence type="ECO:0000313" key="4">
    <source>
        <dbReference type="EMBL" id="GEC15800.1"/>
    </source>
</evidence>
<protein>
    <submittedName>
        <fullName evidence="4">Iron dicitrate transporter FecR</fullName>
    </submittedName>
</protein>
<reference evidence="4 5" key="1">
    <citation type="submission" date="2019-06" db="EMBL/GenBank/DDBJ databases">
        <title>Whole genome shotgun sequence of Nitrobacter winogradskyi NBRC 14297.</title>
        <authorList>
            <person name="Hosoyama A."/>
            <person name="Uohara A."/>
            <person name="Ohji S."/>
            <person name="Ichikawa N."/>
        </authorList>
    </citation>
    <scope>NUCLEOTIDE SEQUENCE [LARGE SCALE GENOMIC DNA]</scope>
    <source>
        <strain evidence="4 5">NBRC 14297</strain>
    </source>
</reference>
<dbReference type="PIRSF" id="PIRSF018266">
    <property type="entry name" value="FecR"/>
    <property type="match status" value="1"/>
</dbReference>
<dbReference type="Pfam" id="PF04773">
    <property type="entry name" value="FecR"/>
    <property type="match status" value="1"/>
</dbReference>
<sequence>MGQKPTGDYGSDGEYKHPDPVTDQALDWFIRLQEERDPATLAEFEAWRRSDIRCGQAFARISAMHDMPSLRKATETDARRLGLDVPPSVVSVRERKARRDWIPAVAAAAAVLLLLIGWQQLPGVMLRWQSDYMTATGQRETITLPDGSTATLNTSTAIAVDFSGGRRRVTLLDGEAYFDVRHDPSRPFVVAGHFAEVEVKGTAFSVRTENGQDTVVLERGRVEVSGQADHEFLAPGQMIVASASGLSAVEAADIDQSLAWRNGRIVFRDRPFRAALGDLERYFDGRVVVIGSLASDRLVSGHYRIDDPDAAIRTLARSAGADVTRLPGGILILR</sequence>
<feature type="domain" description="FecR N-terminal" evidence="3">
    <location>
        <begin position="23"/>
        <end position="63"/>
    </location>
</feature>
<organism evidence="4 5">
    <name type="scientific">Nitrobacter winogradskyi</name>
    <name type="common">Nitrobacter agilis</name>
    <dbReference type="NCBI Taxonomy" id="913"/>
    <lineage>
        <taxon>Bacteria</taxon>
        <taxon>Pseudomonadati</taxon>
        <taxon>Pseudomonadota</taxon>
        <taxon>Alphaproteobacteria</taxon>
        <taxon>Hyphomicrobiales</taxon>
        <taxon>Nitrobacteraceae</taxon>
        <taxon>Nitrobacter</taxon>
    </lineage>
</organism>
<gene>
    <name evidence="4" type="ORF">NWI01_16920</name>
</gene>
<feature type="transmembrane region" description="Helical" evidence="1">
    <location>
        <begin position="101"/>
        <end position="121"/>
    </location>
</feature>
<dbReference type="RefSeq" id="WP_141383473.1">
    <property type="nucleotide sequence ID" value="NZ_BJNF01000042.1"/>
</dbReference>
<accession>A0A4Y3WCN0</accession>
<dbReference type="PANTHER" id="PTHR30273:SF2">
    <property type="entry name" value="PROTEIN FECR"/>
    <property type="match status" value="1"/>
</dbReference>
<evidence type="ECO:0000256" key="1">
    <source>
        <dbReference type="SAM" id="Phobius"/>
    </source>
</evidence>
<evidence type="ECO:0000313" key="5">
    <source>
        <dbReference type="Proteomes" id="UP000318825"/>
    </source>
</evidence>
<dbReference type="EMBL" id="BJNF01000042">
    <property type="protein sequence ID" value="GEC15800.1"/>
    <property type="molecule type" value="Genomic_DNA"/>
</dbReference>